<sequence>QVLAPCGVNDYVCGRASEWIRNGTEFCHASGFAVKDDASVSNEEAFCYGGKASLDLIADSWKASPSEVLQKAESLRLNSSRAPKCASFSISSLAFFSSNRSSLRSEHFFGPFNRYEQWVVCTKGRNIVTVIRTLLRTIQSVRAMGGVYKGQERSQHELMTRAY</sequence>
<comment type="caution">
    <text evidence="1">The sequence shown here is derived from an EMBL/GenBank/DDBJ whole genome shotgun (WGS) entry which is preliminary data.</text>
</comment>
<reference evidence="1 2" key="1">
    <citation type="journal article" date="2019" name="G3 (Bethesda)">
        <title>Sequencing of a Wild Apple (Malus baccata) Genome Unravels the Differences Between Cultivated and Wild Apple Species Regarding Disease Resistance and Cold Tolerance.</title>
        <authorList>
            <person name="Chen X."/>
        </authorList>
    </citation>
    <scope>NUCLEOTIDE SEQUENCE [LARGE SCALE GENOMIC DNA]</scope>
    <source>
        <strain evidence="2">cv. Shandingzi</strain>
        <tissue evidence="1">Leaves</tissue>
    </source>
</reference>
<feature type="non-terminal residue" evidence="1">
    <location>
        <position position="1"/>
    </location>
</feature>
<name>A0A540M4T1_MALBA</name>
<protein>
    <submittedName>
        <fullName evidence="1">Uncharacterized protein</fullName>
    </submittedName>
</protein>
<dbReference type="PANTHER" id="PTHR37390:SF1">
    <property type="entry name" value="FOLATE-BINDING PROTEIN 1"/>
    <property type="match status" value="1"/>
</dbReference>
<organism evidence="1 2">
    <name type="scientific">Malus baccata</name>
    <name type="common">Siberian crab apple</name>
    <name type="synonym">Pyrus baccata</name>
    <dbReference type="NCBI Taxonomy" id="106549"/>
    <lineage>
        <taxon>Eukaryota</taxon>
        <taxon>Viridiplantae</taxon>
        <taxon>Streptophyta</taxon>
        <taxon>Embryophyta</taxon>
        <taxon>Tracheophyta</taxon>
        <taxon>Spermatophyta</taxon>
        <taxon>Magnoliopsida</taxon>
        <taxon>eudicotyledons</taxon>
        <taxon>Gunneridae</taxon>
        <taxon>Pentapetalae</taxon>
        <taxon>rosids</taxon>
        <taxon>fabids</taxon>
        <taxon>Rosales</taxon>
        <taxon>Rosaceae</taxon>
        <taxon>Amygdaloideae</taxon>
        <taxon>Maleae</taxon>
        <taxon>Malus</taxon>
    </lineage>
</organism>
<gene>
    <name evidence="1" type="ORF">C1H46_020659</name>
</gene>
<dbReference type="STRING" id="106549.A0A540M4T1"/>
<evidence type="ECO:0000313" key="1">
    <source>
        <dbReference type="EMBL" id="TQD93760.1"/>
    </source>
</evidence>
<dbReference type="AlphaFoldDB" id="A0A540M4T1"/>
<keyword evidence="2" id="KW-1185">Reference proteome</keyword>
<dbReference type="EMBL" id="VIEB01000359">
    <property type="protein sequence ID" value="TQD93760.1"/>
    <property type="molecule type" value="Genomic_DNA"/>
</dbReference>
<dbReference type="Proteomes" id="UP000315295">
    <property type="component" value="Unassembled WGS sequence"/>
</dbReference>
<dbReference type="PANTHER" id="PTHR37390">
    <property type="entry name" value="OS02G0592500 PROTEIN"/>
    <property type="match status" value="1"/>
</dbReference>
<dbReference type="InterPro" id="IPR053305">
    <property type="entry name" value="Folate-binding_rcpt-like"/>
</dbReference>
<proteinExistence type="predicted"/>
<evidence type="ECO:0000313" key="2">
    <source>
        <dbReference type="Proteomes" id="UP000315295"/>
    </source>
</evidence>
<accession>A0A540M4T1</accession>